<dbReference type="InterPro" id="IPR044211">
    <property type="entry name" value="PPH_chloroplastic"/>
</dbReference>
<dbReference type="PANTHER" id="PTHR47280:SF1">
    <property type="entry name" value="PHEOPHYTINASE, CHLOROPLASTIC"/>
    <property type="match status" value="1"/>
</dbReference>
<dbReference type="GO" id="GO:0080124">
    <property type="term" value="F:pheophytinase activity"/>
    <property type="evidence" value="ECO:0007669"/>
    <property type="project" value="InterPro"/>
</dbReference>
<reference evidence="1" key="1">
    <citation type="submission" date="2023-05" db="EMBL/GenBank/DDBJ databases">
        <authorList>
            <person name="Huff M."/>
        </authorList>
    </citation>
    <scope>NUCLEOTIDE SEQUENCE</scope>
</reference>
<dbReference type="EMBL" id="OU503045">
    <property type="protein sequence ID" value="CAI9769743.1"/>
    <property type="molecule type" value="Genomic_DNA"/>
</dbReference>
<evidence type="ECO:0000313" key="2">
    <source>
        <dbReference type="Proteomes" id="UP000834106"/>
    </source>
</evidence>
<organism evidence="1 2">
    <name type="scientific">Fraxinus pennsylvanica</name>
    <dbReference type="NCBI Taxonomy" id="56036"/>
    <lineage>
        <taxon>Eukaryota</taxon>
        <taxon>Viridiplantae</taxon>
        <taxon>Streptophyta</taxon>
        <taxon>Embryophyta</taxon>
        <taxon>Tracheophyta</taxon>
        <taxon>Spermatophyta</taxon>
        <taxon>Magnoliopsida</taxon>
        <taxon>eudicotyledons</taxon>
        <taxon>Gunneridae</taxon>
        <taxon>Pentapetalae</taxon>
        <taxon>asterids</taxon>
        <taxon>lamiids</taxon>
        <taxon>Lamiales</taxon>
        <taxon>Oleaceae</taxon>
        <taxon>Oleeae</taxon>
        <taxon>Fraxinus</taxon>
    </lineage>
</organism>
<evidence type="ECO:0000313" key="1">
    <source>
        <dbReference type="EMBL" id="CAI9769743.1"/>
    </source>
</evidence>
<sequence>MISLTGRGRSVPRVLILGLPDDSNGDSVASVGSCVWEWKPKCNVHDENSGSENLDSPVWALDFLGQSMSLPSKDPPLRRKDGNGSILDGENYVWGFGDKTETETWAELVYSVDLWRDQVPFFVEDVVGNQFILWEIRLEGLSHSISAYNPQLVRGVTLLNATPFWGFLPNPARSPKLSRLFPMAGTFPVPSSVRKLLEVLWLKISDPRSIEEILKQVYADHSTKVDDMFSHIIETAQHPAVAASFASIMFAPQGVNYPSTKHYLAYHDSCDKEEIVDAKQAAYHVSYGKKNHMQSTNCITIEKKPEI</sequence>
<dbReference type="GO" id="GO:0009507">
    <property type="term" value="C:chloroplast"/>
    <property type="evidence" value="ECO:0007669"/>
    <property type="project" value="TreeGrafter"/>
</dbReference>
<protein>
    <submittedName>
        <fullName evidence="1">Uncharacterized protein</fullName>
    </submittedName>
</protein>
<proteinExistence type="predicted"/>
<gene>
    <name evidence="1" type="ORF">FPE_LOCUS16547</name>
</gene>
<dbReference type="Proteomes" id="UP000834106">
    <property type="component" value="Chromosome 10"/>
</dbReference>
<keyword evidence="2" id="KW-1185">Reference proteome</keyword>
<dbReference type="PANTHER" id="PTHR47280">
    <property type="entry name" value="PHEOPHYTINASE, CHLOROPLASTIC"/>
    <property type="match status" value="1"/>
</dbReference>
<accession>A0AAD1ZIK7</accession>
<name>A0AAD1ZIK7_9LAMI</name>
<dbReference type="AlphaFoldDB" id="A0AAD1ZIK7"/>
<dbReference type="GO" id="GO:0015996">
    <property type="term" value="P:chlorophyll catabolic process"/>
    <property type="evidence" value="ECO:0007669"/>
    <property type="project" value="InterPro"/>
</dbReference>